<organism evidence="11 12">
    <name type="scientific">Cyprinus carpio</name>
    <name type="common">Common carp</name>
    <dbReference type="NCBI Taxonomy" id="7962"/>
    <lineage>
        <taxon>Eukaryota</taxon>
        <taxon>Metazoa</taxon>
        <taxon>Chordata</taxon>
        <taxon>Craniata</taxon>
        <taxon>Vertebrata</taxon>
        <taxon>Euteleostomi</taxon>
        <taxon>Actinopterygii</taxon>
        <taxon>Neopterygii</taxon>
        <taxon>Teleostei</taxon>
        <taxon>Ostariophysi</taxon>
        <taxon>Cypriniformes</taxon>
        <taxon>Cyprinidae</taxon>
        <taxon>Cyprininae</taxon>
        <taxon>Cyprinus</taxon>
    </lineage>
</organism>
<feature type="domain" description="LCCL" evidence="10">
    <location>
        <begin position="155"/>
        <end position="210"/>
    </location>
</feature>
<comment type="subcellular location">
    <subcellularLocation>
        <location evidence="1">Membrane</location>
        <topology evidence="1">Single-pass type I membrane protein</topology>
    </subcellularLocation>
</comment>
<reference evidence="11" key="1">
    <citation type="submission" date="2025-08" db="UniProtKB">
        <authorList>
            <consortium name="Ensembl"/>
        </authorList>
    </citation>
    <scope>IDENTIFICATION</scope>
</reference>
<evidence type="ECO:0000259" key="10">
    <source>
        <dbReference type="PROSITE" id="PS50820"/>
    </source>
</evidence>
<protein>
    <submittedName>
        <fullName evidence="11">Discoidin, CUB and LCCL domain containing 2</fullName>
    </submittedName>
</protein>
<dbReference type="GO" id="GO:0042060">
    <property type="term" value="P:wound healing"/>
    <property type="evidence" value="ECO:0007669"/>
    <property type="project" value="TreeGrafter"/>
</dbReference>
<accession>A0A8C1V5E2</accession>
<evidence type="ECO:0000259" key="9">
    <source>
        <dbReference type="PROSITE" id="PS01180"/>
    </source>
</evidence>
<evidence type="ECO:0000313" key="11">
    <source>
        <dbReference type="Ensembl" id="ENSCCRP00015044906.1"/>
    </source>
</evidence>
<dbReference type="Pfam" id="PF00431">
    <property type="entry name" value="CUB"/>
    <property type="match status" value="1"/>
</dbReference>
<dbReference type="PANTHER" id="PTHR46806">
    <property type="entry name" value="F5/8 TYPE C DOMAIN-CONTAINING PROTEIN"/>
    <property type="match status" value="1"/>
</dbReference>
<dbReference type="InterPro" id="IPR036609">
    <property type="entry name" value="LCCL_sf"/>
</dbReference>
<feature type="transmembrane region" description="Helical" evidence="8">
    <location>
        <begin position="6"/>
        <end position="26"/>
    </location>
</feature>
<proteinExistence type="predicted"/>
<dbReference type="InterPro" id="IPR035914">
    <property type="entry name" value="Sperma_CUB_dom_sf"/>
</dbReference>
<keyword evidence="4 8" id="KW-1133">Transmembrane helix</keyword>
<dbReference type="SUPFAM" id="SSF69848">
    <property type="entry name" value="LCCL domain"/>
    <property type="match status" value="1"/>
</dbReference>
<evidence type="ECO:0000313" key="12">
    <source>
        <dbReference type="Proteomes" id="UP000694700"/>
    </source>
</evidence>
<dbReference type="AlphaFoldDB" id="A0A8C1V5E2"/>
<dbReference type="InterPro" id="IPR004043">
    <property type="entry name" value="LCCL"/>
</dbReference>
<feature type="disulfide bond" evidence="7">
    <location>
        <begin position="39"/>
        <end position="66"/>
    </location>
</feature>
<dbReference type="GO" id="GO:0005886">
    <property type="term" value="C:plasma membrane"/>
    <property type="evidence" value="ECO:0007669"/>
    <property type="project" value="TreeGrafter"/>
</dbReference>
<feature type="domain" description="CUB" evidence="9">
    <location>
        <begin position="39"/>
        <end position="153"/>
    </location>
</feature>
<comment type="caution">
    <text evidence="7">Lacks conserved residue(s) required for the propagation of feature annotation.</text>
</comment>
<dbReference type="FunFam" id="2.60.120.290:FF:000035">
    <property type="entry name" value="Discoidin, CUB and LCCL domain-containing protein 2"/>
    <property type="match status" value="1"/>
</dbReference>
<name>A0A8C1V5E2_CYPCA</name>
<evidence type="ECO:0000256" key="3">
    <source>
        <dbReference type="ARBA" id="ARBA00022692"/>
    </source>
</evidence>
<evidence type="ECO:0000256" key="5">
    <source>
        <dbReference type="ARBA" id="ARBA00023136"/>
    </source>
</evidence>
<dbReference type="SMART" id="SM00603">
    <property type="entry name" value="LCCL"/>
    <property type="match status" value="1"/>
</dbReference>
<dbReference type="PROSITE" id="PS01180">
    <property type="entry name" value="CUB"/>
    <property type="match status" value="1"/>
</dbReference>
<evidence type="ECO:0000256" key="2">
    <source>
        <dbReference type="ARBA" id="ARBA00022553"/>
    </source>
</evidence>
<dbReference type="CDD" id="cd00041">
    <property type="entry name" value="CUB"/>
    <property type="match status" value="1"/>
</dbReference>
<dbReference type="Proteomes" id="UP000694700">
    <property type="component" value="Unplaced"/>
</dbReference>
<dbReference type="Gene3D" id="2.170.130.20">
    <property type="entry name" value="LCCL-like domain"/>
    <property type="match status" value="1"/>
</dbReference>
<evidence type="ECO:0000256" key="4">
    <source>
        <dbReference type="ARBA" id="ARBA00022989"/>
    </source>
</evidence>
<dbReference type="SUPFAM" id="SSF49854">
    <property type="entry name" value="Spermadhesin, CUB domain"/>
    <property type="match status" value="1"/>
</dbReference>
<keyword evidence="6 7" id="KW-1015">Disulfide bond</keyword>
<dbReference type="Gene3D" id="2.60.120.290">
    <property type="entry name" value="Spermadhesin, CUB domain"/>
    <property type="match status" value="1"/>
</dbReference>
<dbReference type="Ensembl" id="ENSCCRT00015046419.1">
    <property type="protein sequence ID" value="ENSCCRP00015044906.1"/>
    <property type="gene ID" value="ENSCCRG00015018629.1"/>
</dbReference>
<dbReference type="Pfam" id="PF03815">
    <property type="entry name" value="LCCL"/>
    <property type="match status" value="1"/>
</dbReference>
<keyword evidence="5 8" id="KW-0472">Membrane</keyword>
<sequence>MDASLMVGRGTGGAAVFILIVFILLLGARSSRAQKGDGCGHTVLGVGSGSLASLGYPLSYPSNSVCEWEISVNTGHTILVRIADLDIDTNNCQVSYLRLYNGHGPGRTEIVKFCGGKEWRDAVIQSEGHQVTVQFMSGPHNNGRGLFLSYTKSQHTDLITCLEKGEHFSEAEFSKFCPAGCLTDFGEVSGTIPHGYRDSSPLCLAGVHAGCGQQQRHPTLRKLAGQQCDICAVSNPFTFLLAFFMGKSISFDYRDFKAVQY</sequence>
<dbReference type="InterPro" id="IPR050633">
    <property type="entry name" value="Neuropilin_MCO_CoagFactor"/>
</dbReference>
<evidence type="ECO:0000256" key="8">
    <source>
        <dbReference type="SAM" id="Phobius"/>
    </source>
</evidence>
<dbReference type="PROSITE" id="PS50820">
    <property type="entry name" value="LCCL"/>
    <property type="match status" value="1"/>
</dbReference>
<dbReference type="GO" id="GO:0038023">
    <property type="term" value="F:signaling receptor activity"/>
    <property type="evidence" value="ECO:0007669"/>
    <property type="project" value="TreeGrafter"/>
</dbReference>
<evidence type="ECO:0000256" key="7">
    <source>
        <dbReference type="PROSITE-ProRule" id="PRU00059"/>
    </source>
</evidence>
<dbReference type="SMART" id="SM00042">
    <property type="entry name" value="CUB"/>
    <property type="match status" value="1"/>
</dbReference>
<dbReference type="PANTHER" id="PTHR46806:SF3">
    <property type="entry name" value="DISCOIDIN, CUB AND LCCL DOMAIN-CONTAINING PROTEIN 2"/>
    <property type="match status" value="1"/>
</dbReference>
<dbReference type="InterPro" id="IPR000859">
    <property type="entry name" value="CUB_dom"/>
</dbReference>
<evidence type="ECO:0000256" key="1">
    <source>
        <dbReference type="ARBA" id="ARBA00004479"/>
    </source>
</evidence>
<keyword evidence="2" id="KW-0597">Phosphoprotein</keyword>
<keyword evidence="3 8" id="KW-0812">Transmembrane</keyword>
<evidence type="ECO:0000256" key="6">
    <source>
        <dbReference type="ARBA" id="ARBA00023157"/>
    </source>
</evidence>